<reference evidence="7" key="1">
    <citation type="submission" date="2012-11" db="EMBL/GenBank/DDBJ databases">
        <authorList>
            <person name="Singh A."/>
            <person name="Pinnaka A.K."/>
            <person name="Vaidya B."/>
        </authorList>
    </citation>
    <scope>NUCLEOTIDE SEQUENCE [LARGE SCALE GENOMIC DNA]</scope>
    <source>
        <strain evidence="7">AK23</strain>
    </source>
</reference>
<accession>W9V4B7</accession>
<evidence type="ECO:0000256" key="1">
    <source>
        <dbReference type="ARBA" id="ARBA00009437"/>
    </source>
</evidence>
<evidence type="ECO:0000256" key="3">
    <source>
        <dbReference type="ARBA" id="ARBA00023125"/>
    </source>
</evidence>
<dbReference type="PROSITE" id="PS50931">
    <property type="entry name" value="HTH_LYSR"/>
    <property type="match status" value="1"/>
</dbReference>
<keyword evidence="3" id="KW-0238">DNA-binding</keyword>
<proteinExistence type="inferred from homology"/>
<dbReference type="Proteomes" id="UP000019464">
    <property type="component" value="Unassembled WGS sequence"/>
</dbReference>
<dbReference type="GO" id="GO:0005829">
    <property type="term" value="C:cytosol"/>
    <property type="evidence" value="ECO:0007669"/>
    <property type="project" value="TreeGrafter"/>
</dbReference>
<evidence type="ECO:0000256" key="2">
    <source>
        <dbReference type="ARBA" id="ARBA00023015"/>
    </source>
</evidence>
<name>W9V4B7_9GAMM</name>
<dbReference type="OrthoDB" id="646694at2"/>
<gene>
    <name evidence="6" type="primary">cynR_2</name>
    <name evidence="6" type="ORF">D791_02060</name>
</gene>
<dbReference type="FunFam" id="1.10.10.10:FF:000001">
    <property type="entry name" value="LysR family transcriptional regulator"/>
    <property type="match status" value="1"/>
</dbReference>
<organism evidence="6 7">
    <name type="scientific">Nitrincola nitratireducens</name>
    <dbReference type="NCBI Taxonomy" id="1229521"/>
    <lineage>
        <taxon>Bacteria</taxon>
        <taxon>Pseudomonadati</taxon>
        <taxon>Pseudomonadota</taxon>
        <taxon>Gammaproteobacteria</taxon>
        <taxon>Oceanospirillales</taxon>
        <taxon>Oceanospirillaceae</taxon>
        <taxon>Nitrincola</taxon>
    </lineage>
</organism>
<dbReference type="CDD" id="cd05466">
    <property type="entry name" value="PBP2_LTTR_substrate"/>
    <property type="match status" value="1"/>
</dbReference>
<dbReference type="PATRIC" id="fig|1229521.3.peg.2085"/>
<keyword evidence="2" id="KW-0805">Transcription regulation</keyword>
<dbReference type="EMBL" id="AONB01000009">
    <property type="protein sequence ID" value="EXJ10962.1"/>
    <property type="molecule type" value="Genomic_DNA"/>
</dbReference>
<evidence type="ECO:0000256" key="4">
    <source>
        <dbReference type="ARBA" id="ARBA00023163"/>
    </source>
</evidence>
<dbReference type="STRING" id="1229521.D791_02060"/>
<sequence length="292" mass="32874">MNLKHLRYFVTVAELGSFTAAAEQLHLAQPAVSMAIQKLERSLSVQLFHRHERQISLTDEGNELLILAKRILMSADEATLAMKELSGLQRGEVRIGIPGMLGSYYFPPILMAFRHQHPALQLSVIEAGTRKLQQMLINGEIDIGVIVEDTPSIELDTLPFLREQMMVVMASDHPLATKTSIDIDDLSEEELVLFKEGYFHREVIDKLLLQHGIKPHIGFETNLIPLIKQIVKQGFGISTLLEMVIKDEPALIARPFSEPVLLDLCIAWRKNGYLSKANRCFIDFVAAQKTQP</sequence>
<evidence type="ECO:0000313" key="7">
    <source>
        <dbReference type="Proteomes" id="UP000019464"/>
    </source>
</evidence>
<dbReference type="InterPro" id="IPR036390">
    <property type="entry name" value="WH_DNA-bd_sf"/>
</dbReference>
<dbReference type="PANTHER" id="PTHR30419">
    <property type="entry name" value="HTH-TYPE TRANSCRIPTIONAL REGULATOR YBHD"/>
    <property type="match status" value="1"/>
</dbReference>
<dbReference type="GO" id="GO:0003700">
    <property type="term" value="F:DNA-binding transcription factor activity"/>
    <property type="evidence" value="ECO:0007669"/>
    <property type="project" value="InterPro"/>
</dbReference>
<dbReference type="GO" id="GO:0003677">
    <property type="term" value="F:DNA binding"/>
    <property type="evidence" value="ECO:0007669"/>
    <property type="project" value="UniProtKB-KW"/>
</dbReference>
<dbReference type="Gene3D" id="3.40.190.290">
    <property type="match status" value="1"/>
</dbReference>
<dbReference type="InterPro" id="IPR036388">
    <property type="entry name" value="WH-like_DNA-bd_sf"/>
</dbReference>
<evidence type="ECO:0000259" key="5">
    <source>
        <dbReference type="PROSITE" id="PS50931"/>
    </source>
</evidence>
<protein>
    <submittedName>
        <fullName evidence="6">Cyn operon transcriptional activator</fullName>
    </submittedName>
</protein>
<keyword evidence="4" id="KW-0804">Transcription</keyword>
<comment type="caution">
    <text evidence="6">The sequence shown here is derived from an EMBL/GenBank/DDBJ whole genome shotgun (WGS) entry which is preliminary data.</text>
</comment>
<dbReference type="PRINTS" id="PR00039">
    <property type="entry name" value="HTHLYSR"/>
</dbReference>
<keyword evidence="7" id="KW-1185">Reference proteome</keyword>
<dbReference type="RefSeq" id="WP_036510785.1">
    <property type="nucleotide sequence ID" value="NZ_AONB01000009.1"/>
</dbReference>
<dbReference type="Pfam" id="PF03466">
    <property type="entry name" value="LysR_substrate"/>
    <property type="match status" value="1"/>
</dbReference>
<dbReference type="SUPFAM" id="SSF53850">
    <property type="entry name" value="Periplasmic binding protein-like II"/>
    <property type="match status" value="1"/>
</dbReference>
<dbReference type="SUPFAM" id="SSF46785">
    <property type="entry name" value="Winged helix' DNA-binding domain"/>
    <property type="match status" value="1"/>
</dbReference>
<dbReference type="AlphaFoldDB" id="W9V4B7"/>
<reference evidence="6 7" key="2">
    <citation type="journal article" date="2015" name="Syst. Appl. Microbiol.">
        <title>Nitrincola nitratireducens sp. nov. isolated from a haloalkaline crater lake.</title>
        <authorList>
            <person name="Singh A."/>
            <person name="Vaidya B."/>
            <person name="Tanuku N.R."/>
            <person name="Pinnaka A.K."/>
        </authorList>
    </citation>
    <scope>NUCLEOTIDE SEQUENCE [LARGE SCALE GENOMIC DNA]</scope>
    <source>
        <strain evidence="6 7">AK23</strain>
    </source>
</reference>
<dbReference type="InterPro" id="IPR000847">
    <property type="entry name" value="LysR_HTH_N"/>
</dbReference>
<dbReference type="PANTHER" id="PTHR30419:SF30">
    <property type="entry name" value="LYSR FAMILY TRANSCRIPTIONAL REGULATOR"/>
    <property type="match status" value="1"/>
</dbReference>
<evidence type="ECO:0000313" key="6">
    <source>
        <dbReference type="EMBL" id="EXJ10962.1"/>
    </source>
</evidence>
<comment type="similarity">
    <text evidence="1">Belongs to the LysR transcriptional regulatory family.</text>
</comment>
<dbReference type="Gene3D" id="1.10.10.10">
    <property type="entry name" value="Winged helix-like DNA-binding domain superfamily/Winged helix DNA-binding domain"/>
    <property type="match status" value="1"/>
</dbReference>
<feature type="domain" description="HTH lysR-type" evidence="5">
    <location>
        <begin position="1"/>
        <end position="58"/>
    </location>
</feature>
<dbReference type="InterPro" id="IPR005119">
    <property type="entry name" value="LysR_subst-bd"/>
</dbReference>
<dbReference type="Pfam" id="PF00126">
    <property type="entry name" value="HTH_1"/>
    <property type="match status" value="1"/>
</dbReference>
<dbReference type="InterPro" id="IPR050950">
    <property type="entry name" value="HTH-type_LysR_regulators"/>
</dbReference>